<dbReference type="AlphaFoldDB" id="A0A6I4TSY3"/>
<sequence length="699" mass="73960">MRASFMPFIRAILAILLLAPVLAAAFLPTPASAQMAEQPDRMDRGAASLQVEAPPAPGESTDLALHFIPQPGWHGYWANPGDAGLGMELEWTLPDGWQVDDLRYPLPHRLVLSGLMNHVFEGDYAVLTALRVPASAKPGRYPISVFGRWLICSDTLCVPQQGRLFAEVTVTPASASQASVSQSNAQFDNWRAALPPLLDQQAHFGWTADRLQIAIPLPASLTLAEPHVFIEQTKAVDYAAPQLFRRQGDMLVVEIPRGGLKQQPDAISGMLKLDGAGGGIRFAAQPGEVPAGGEVIAGSASTDATAPLWLLLGGALLGGLVLNLMPCVFPILSLKALTLARAGGQDSGAKADALAYTAGVVLACLALGGLLLALRAGGSEIGWAFQLQEPGVVIALLVLAVLIAANLAGLYELPSLSFTRSGGRQSGFATGLLAAFVATPCTGPFMAAALGAALLLPWWQGLVLFGALGLGLALPFLLLGFVPPLRRMLPKPGKWMDVFRRILAVPMILTAAGLLWLAWRLGGPWFAVLGMVLAGLALLVMILWRRAAMTDGSKPLVLAPIAAALLVAAFLPRAFVPPPAAGDSMLSPVAYDAAGLAAARASGKPVFLWFTADWCLTCKVNEKVAIEREATRDAFERAGVVAMRGDWTVRDAEITRFLTDHGAAGVPLYLWYRPGAEGEQLGQVLTPESLVELADQSRR</sequence>
<keyword evidence="11" id="KW-1185">Reference proteome</keyword>
<feature type="signal peptide" evidence="8">
    <location>
        <begin position="1"/>
        <end position="33"/>
    </location>
</feature>
<evidence type="ECO:0000256" key="3">
    <source>
        <dbReference type="ARBA" id="ARBA00022692"/>
    </source>
</evidence>
<comment type="subcellular location">
    <subcellularLocation>
        <location evidence="1">Cell membrane</location>
        <topology evidence="1">Multi-pass membrane protein</topology>
    </subcellularLocation>
</comment>
<dbReference type="EMBL" id="WTYJ01000002">
    <property type="protein sequence ID" value="MXO99255.1"/>
    <property type="molecule type" value="Genomic_DNA"/>
</dbReference>
<evidence type="ECO:0000313" key="10">
    <source>
        <dbReference type="EMBL" id="MXO99255.1"/>
    </source>
</evidence>
<feature type="chain" id="PRO_5026200363" evidence="8">
    <location>
        <begin position="34"/>
        <end position="699"/>
    </location>
</feature>
<evidence type="ECO:0000256" key="2">
    <source>
        <dbReference type="ARBA" id="ARBA00022475"/>
    </source>
</evidence>
<name>A0A6I4TSY3_9SPHN</name>
<keyword evidence="5 7" id="KW-1133">Transmembrane helix</keyword>
<dbReference type="InterPro" id="IPR013766">
    <property type="entry name" value="Thioredoxin_domain"/>
</dbReference>
<evidence type="ECO:0000256" key="7">
    <source>
        <dbReference type="SAM" id="Phobius"/>
    </source>
</evidence>
<dbReference type="Pfam" id="PF11412">
    <property type="entry name" value="DsbD_N"/>
    <property type="match status" value="1"/>
</dbReference>
<evidence type="ECO:0000256" key="4">
    <source>
        <dbReference type="ARBA" id="ARBA00022748"/>
    </source>
</evidence>
<feature type="domain" description="Thioredoxin" evidence="9">
    <location>
        <begin position="565"/>
        <end position="699"/>
    </location>
</feature>
<evidence type="ECO:0000259" key="9">
    <source>
        <dbReference type="PROSITE" id="PS51352"/>
    </source>
</evidence>
<dbReference type="Proteomes" id="UP000469430">
    <property type="component" value="Unassembled WGS sequence"/>
</dbReference>
<dbReference type="CDD" id="cd02953">
    <property type="entry name" value="DsbDgamma"/>
    <property type="match status" value="1"/>
</dbReference>
<feature type="transmembrane region" description="Helical" evidence="7">
    <location>
        <begin position="353"/>
        <end position="372"/>
    </location>
</feature>
<dbReference type="OrthoDB" id="9811036at2"/>
<evidence type="ECO:0000256" key="1">
    <source>
        <dbReference type="ARBA" id="ARBA00004651"/>
    </source>
</evidence>
<dbReference type="InterPro" id="IPR035671">
    <property type="entry name" value="DsbD_gamma"/>
</dbReference>
<dbReference type="PROSITE" id="PS51352">
    <property type="entry name" value="THIOREDOXIN_2"/>
    <property type="match status" value="1"/>
</dbReference>
<feature type="transmembrane region" description="Helical" evidence="7">
    <location>
        <begin position="462"/>
        <end position="482"/>
    </location>
</feature>
<feature type="transmembrane region" description="Helical" evidence="7">
    <location>
        <begin position="308"/>
        <end position="332"/>
    </location>
</feature>
<evidence type="ECO:0000256" key="5">
    <source>
        <dbReference type="ARBA" id="ARBA00022989"/>
    </source>
</evidence>
<dbReference type="InterPro" id="IPR028250">
    <property type="entry name" value="DsbDN"/>
</dbReference>
<dbReference type="Gene3D" id="3.40.30.10">
    <property type="entry name" value="Glutaredoxin"/>
    <property type="match status" value="1"/>
</dbReference>
<keyword evidence="6 7" id="KW-0472">Membrane</keyword>
<dbReference type="GO" id="GO:0005886">
    <property type="term" value="C:plasma membrane"/>
    <property type="evidence" value="ECO:0007669"/>
    <property type="project" value="UniProtKB-SubCell"/>
</dbReference>
<feature type="transmembrane region" description="Helical" evidence="7">
    <location>
        <begin position="392"/>
        <end position="411"/>
    </location>
</feature>
<proteinExistence type="predicted"/>
<dbReference type="Pfam" id="PF13899">
    <property type="entry name" value="Thioredoxin_7"/>
    <property type="match status" value="1"/>
</dbReference>
<protein>
    <submittedName>
        <fullName evidence="10">Thiol:disulfide interchange protein</fullName>
    </submittedName>
</protein>
<keyword evidence="8" id="KW-0732">Signal</keyword>
<dbReference type="RefSeq" id="WP_161390993.1">
    <property type="nucleotide sequence ID" value="NZ_JBHSCP010000001.1"/>
</dbReference>
<reference evidence="10 11" key="1">
    <citation type="submission" date="2019-12" db="EMBL/GenBank/DDBJ databases">
        <title>Genomic-based taxomic classification of the family Erythrobacteraceae.</title>
        <authorList>
            <person name="Xu L."/>
        </authorList>
    </citation>
    <scope>NUCLEOTIDE SEQUENCE [LARGE SCALE GENOMIC DNA]</scope>
    <source>
        <strain evidence="10 11">S36</strain>
    </source>
</reference>
<evidence type="ECO:0000256" key="8">
    <source>
        <dbReference type="SAM" id="SignalP"/>
    </source>
</evidence>
<dbReference type="GO" id="GO:0017004">
    <property type="term" value="P:cytochrome complex assembly"/>
    <property type="evidence" value="ECO:0007669"/>
    <property type="project" value="UniProtKB-KW"/>
</dbReference>
<feature type="transmembrane region" description="Helical" evidence="7">
    <location>
        <begin position="502"/>
        <end position="519"/>
    </location>
</feature>
<dbReference type="PANTHER" id="PTHR32234">
    <property type="entry name" value="THIOL:DISULFIDE INTERCHANGE PROTEIN DSBD"/>
    <property type="match status" value="1"/>
</dbReference>
<accession>A0A6I4TSY3</accession>
<evidence type="ECO:0000256" key="6">
    <source>
        <dbReference type="ARBA" id="ARBA00023136"/>
    </source>
</evidence>
<feature type="transmembrane region" description="Helical" evidence="7">
    <location>
        <begin position="525"/>
        <end position="544"/>
    </location>
</feature>
<keyword evidence="2" id="KW-1003">Cell membrane</keyword>
<keyword evidence="4" id="KW-0201">Cytochrome c-type biogenesis</keyword>
<dbReference type="InterPro" id="IPR003834">
    <property type="entry name" value="Cyt_c_assmbl_TM_dom"/>
</dbReference>
<evidence type="ECO:0000313" key="11">
    <source>
        <dbReference type="Proteomes" id="UP000469430"/>
    </source>
</evidence>
<dbReference type="PANTHER" id="PTHR32234:SF3">
    <property type="entry name" value="SUPPRESSION OF COPPER SENSITIVITY PROTEIN"/>
    <property type="match status" value="1"/>
</dbReference>
<dbReference type="SUPFAM" id="SSF52833">
    <property type="entry name" value="Thioredoxin-like"/>
    <property type="match status" value="1"/>
</dbReference>
<organism evidence="10 11">
    <name type="scientific">Croceibacterium xixiisoli</name>
    <dbReference type="NCBI Taxonomy" id="1476466"/>
    <lineage>
        <taxon>Bacteria</taxon>
        <taxon>Pseudomonadati</taxon>
        <taxon>Pseudomonadota</taxon>
        <taxon>Alphaproteobacteria</taxon>
        <taxon>Sphingomonadales</taxon>
        <taxon>Erythrobacteraceae</taxon>
        <taxon>Croceibacterium</taxon>
    </lineage>
</organism>
<feature type="transmembrane region" description="Helical" evidence="7">
    <location>
        <begin position="432"/>
        <end position="456"/>
    </location>
</feature>
<dbReference type="Pfam" id="PF02683">
    <property type="entry name" value="DsbD_TM"/>
    <property type="match status" value="1"/>
</dbReference>
<keyword evidence="3 7" id="KW-0812">Transmembrane</keyword>
<gene>
    <name evidence="10" type="ORF">GRI97_09665</name>
</gene>
<dbReference type="InterPro" id="IPR036249">
    <property type="entry name" value="Thioredoxin-like_sf"/>
</dbReference>
<feature type="transmembrane region" description="Helical" evidence="7">
    <location>
        <begin position="556"/>
        <end position="576"/>
    </location>
</feature>
<comment type="caution">
    <text evidence="10">The sequence shown here is derived from an EMBL/GenBank/DDBJ whole genome shotgun (WGS) entry which is preliminary data.</text>
</comment>
<dbReference type="GO" id="GO:0015035">
    <property type="term" value="F:protein-disulfide reductase activity"/>
    <property type="evidence" value="ECO:0007669"/>
    <property type="project" value="TreeGrafter"/>
</dbReference>
<dbReference type="GO" id="GO:0045454">
    <property type="term" value="P:cell redox homeostasis"/>
    <property type="evidence" value="ECO:0007669"/>
    <property type="project" value="TreeGrafter"/>
</dbReference>